<dbReference type="PIRSF" id="PIRSF036979">
    <property type="entry name" value="Arginase"/>
    <property type="match status" value="1"/>
</dbReference>
<dbReference type="SUPFAM" id="SSF52768">
    <property type="entry name" value="Arginase/deacetylase"/>
    <property type="match status" value="1"/>
</dbReference>
<dbReference type="CDD" id="cd09999">
    <property type="entry name" value="Arginase-like_1"/>
    <property type="match status" value="1"/>
</dbReference>
<organism evidence="5 6">
    <name type="scientific">Ferroacidibacillus organovorans</name>
    <dbReference type="NCBI Taxonomy" id="1765683"/>
    <lineage>
        <taxon>Bacteria</taxon>
        <taxon>Bacillati</taxon>
        <taxon>Bacillota</taxon>
        <taxon>Bacilli</taxon>
        <taxon>Bacillales</taxon>
        <taxon>Alicyclobacillaceae</taxon>
        <taxon>Ferroacidibacillus</taxon>
    </lineage>
</organism>
<keyword evidence="1" id="KW-0479">Metal-binding</keyword>
<dbReference type="InterPro" id="IPR006035">
    <property type="entry name" value="Ureohydrolase"/>
</dbReference>
<dbReference type="OrthoDB" id="9789727at2"/>
<dbReference type="PROSITE" id="PS51409">
    <property type="entry name" value="ARGINASE_2"/>
    <property type="match status" value="1"/>
</dbReference>
<dbReference type="GO" id="GO:0005829">
    <property type="term" value="C:cytosol"/>
    <property type="evidence" value="ECO:0007669"/>
    <property type="project" value="TreeGrafter"/>
</dbReference>
<evidence type="ECO:0000313" key="5">
    <source>
        <dbReference type="EMBL" id="KUO95529.1"/>
    </source>
</evidence>
<evidence type="ECO:0008006" key="7">
    <source>
        <dbReference type="Google" id="ProtNLM"/>
    </source>
</evidence>
<reference evidence="5 6" key="1">
    <citation type="submission" date="2015-12" db="EMBL/GenBank/DDBJ databases">
        <title>Draft genome sequence of Acidibacillus ferrooxidans ITV001, isolated from a chalcopyrite acid mine drainage site in Brazil.</title>
        <authorList>
            <person name="Dall'Agnol H."/>
            <person name="Nancucheo I."/>
            <person name="Johnson B."/>
            <person name="Oliveira R."/>
            <person name="Leite L."/>
            <person name="Pylro V."/>
            <person name="Nunes G.L."/>
            <person name="Tzotzos G."/>
            <person name="Fernandes G.R."/>
            <person name="Dutra J."/>
            <person name="Orellana S.C."/>
            <person name="Oliveira G."/>
        </authorList>
    </citation>
    <scope>NUCLEOTIDE SEQUENCE [LARGE SCALE GENOMIC DNA]</scope>
    <source>
        <strain evidence="6">ITV01</strain>
    </source>
</reference>
<evidence type="ECO:0000256" key="3">
    <source>
        <dbReference type="ARBA" id="ARBA00023211"/>
    </source>
</evidence>
<comment type="caution">
    <text evidence="5">The sequence shown here is derived from an EMBL/GenBank/DDBJ whole genome shotgun (WGS) entry which is preliminary data.</text>
</comment>
<keyword evidence="2" id="KW-0378">Hydrolase</keyword>
<accession>A0A101XQB6</accession>
<proteinExistence type="inferred from homology"/>
<dbReference type="AlphaFoldDB" id="A0A101XQB6"/>
<dbReference type="InterPro" id="IPR023696">
    <property type="entry name" value="Ureohydrolase_dom_sf"/>
</dbReference>
<dbReference type="Proteomes" id="UP000053557">
    <property type="component" value="Unassembled WGS sequence"/>
</dbReference>
<dbReference type="GO" id="GO:0030145">
    <property type="term" value="F:manganese ion binding"/>
    <property type="evidence" value="ECO:0007669"/>
    <property type="project" value="TreeGrafter"/>
</dbReference>
<comment type="similarity">
    <text evidence="4">Belongs to the arginase family.</text>
</comment>
<dbReference type="GO" id="GO:0004053">
    <property type="term" value="F:arginase activity"/>
    <property type="evidence" value="ECO:0007669"/>
    <property type="project" value="TreeGrafter"/>
</dbReference>
<keyword evidence="6" id="KW-1185">Reference proteome</keyword>
<evidence type="ECO:0000256" key="2">
    <source>
        <dbReference type="ARBA" id="ARBA00022801"/>
    </source>
</evidence>
<keyword evidence="3" id="KW-0464">Manganese</keyword>
<dbReference type="Gene3D" id="3.40.800.10">
    <property type="entry name" value="Ureohydrolase domain"/>
    <property type="match status" value="1"/>
</dbReference>
<dbReference type="EMBL" id="LPVJ01000048">
    <property type="protein sequence ID" value="KUO95529.1"/>
    <property type="molecule type" value="Genomic_DNA"/>
</dbReference>
<dbReference type="PANTHER" id="PTHR43782:SF3">
    <property type="entry name" value="ARGINASE"/>
    <property type="match status" value="1"/>
</dbReference>
<protein>
    <recommendedName>
        <fullName evidence="7">Arginase</fullName>
    </recommendedName>
</protein>
<dbReference type="PANTHER" id="PTHR43782">
    <property type="entry name" value="ARGINASE"/>
    <property type="match status" value="1"/>
</dbReference>
<dbReference type="RefSeq" id="WP_067716625.1">
    <property type="nucleotide sequence ID" value="NZ_LPVJ01000048.1"/>
</dbReference>
<name>A0A101XQB6_9BACL</name>
<gene>
    <name evidence="5" type="ORF">ATW55_06465</name>
</gene>
<sequence>MKQIQLIGIPMALQYPADLSKRSLQVKNAPDAIRTYLQSKAPQFMSELHDRGNVPIELPEQASSFAKVETAIESIRTSLANWIREDTFSIILGGECDLAFGTFSAIKKVFPHIHLLWIDSHADFLNEKTSSTGYLGGMALASIVGHTVNRERILDGDRVTLISAQLMEPPEKAALQEYGIHHVQQDKLEGWMKSSIPKADTFIHLDVDAIHTHEMPAVDFPNSNGLTSASVIDLVRAIAENSTLRGIEIAGFNPELDKKDKGMQLVLSILKECTREPIFS</sequence>
<evidence type="ECO:0000256" key="4">
    <source>
        <dbReference type="PROSITE-ProRule" id="PRU00742"/>
    </source>
</evidence>
<dbReference type="PRINTS" id="PR00116">
    <property type="entry name" value="ARGINASE"/>
</dbReference>
<evidence type="ECO:0000313" key="6">
    <source>
        <dbReference type="Proteomes" id="UP000053557"/>
    </source>
</evidence>
<dbReference type="Pfam" id="PF00491">
    <property type="entry name" value="Arginase"/>
    <property type="match status" value="1"/>
</dbReference>
<evidence type="ECO:0000256" key="1">
    <source>
        <dbReference type="ARBA" id="ARBA00022723"/>
    </source>
</evidence>